<comment type="caution">
    <text evidence="2">The sequence shown here is derived from an EMBL/GenBank/DDBJ whole genome shotgun (WGS) entry which is preliminary data.</text>
</comment>
<dbReference type="EMBL" id="WJJP01000448">
    <property type="protein sequence ID" value="MBD3325672.1"/>
    <property type="molecule type" value="Genomic_DNA"/>
</dbReference>
<dbReference type="Proteomes" id="UP000649604">
    <property type="component" value="Unassembled WGS sequence"/>
</dbReference>
<evidence type="ECO:0000313" key="2">
    <source>
        <dbReference type="EMBL" id="MBD3325672.1"/>
    </source>
</evidence>
<evidence type="ECO:0000256" key="1">
    <source>
        <dbReference type="SAM" id="MobiDB-lite"/>
    </source>
</evidence>
<protein>
    <submittedName>
        <fullName evidence="2">Uncharacterized protein</fullName>
    </submittedName>
</protein>
<name>A0A9D5JXJ1_9BACT</name>
<gene>
    <name evidence="2" type="ORF">GF339_13890</name>
</gene>
<sequence length="127" mass="14432">MAHQVVAVADGKVEKVLCKTCGGQHKYRPNPPKSRSKKRATPKKKKKQTRKSKDPAERWQEALADKDLSNPKPYSMSEVFEQNDIIDHQKFGQGLVTEIRAEGKMEVLFKEGPKLLVHAQDKENEHA</sequence>
<accession>A0A9D5JXJ1</accession>
<dbReference type="AlphaFoldDB" id="A0A9D5JXJ1"/>
<feature type="region of interest" description="Disordered" evidence="1">
    <location>
        <begin position="21"/>
        <end position="76"/>
    </location>
</feature>
<proteinExistence type="predicted"/>
<feature type="compositionally biased region" description="Basic and acidic residues" evidence="1">
    <location>
        <begin position="51"/>
        <end position="69"/>
    </location>
</feature>
<evidence type="ECO:0000313" key="3">
    <source>
        <dbReference type="Proteomes" id="UP000649604"/>
    </source>
</evidence>
<feature type="compositionally biased region" description="Basic residues" evidence="1">
    <location>
        <begin position="34"/>
        <end position="50"/>
    </location>
</feature>
<organism evidence="2 3">
    <name type="scientific">candidate division KSB3 bacterium</name>
    <dbReference type="NCBI Taxonomy" id="2044937"/>
    <lineage>
        <taxon>Bacteria</taxon>
        <taxon>candidate division KSB3</taxon>
    </lineage>
</organism>
<reference evidence="2" key="1">
    <citation type="submission" date="2019-11" db="EMBL/GenBank/DDBJ databases">
        <title>Microbial mats filling the niche in hypersaline microbial mats.</title>
        <authorList>
            <person name="Wong H.L."/>
            <person name="Macleod F.I."/>
            <person name="White R.A. III"/>
            <person name="Burns B.P."/>
        </authorList>
    </citation>
    <scope>NUCLEOTIDE SEQUENCE</scope>
    <source>
        <strain evidence="2">Rbin_158</strain>
    </source>
</reference>